<dbReference type="AlphaFoldDB" id="A0A439D1J7"/>
<dbReference type="EMBL" id="RYZI01000208">
    <property type="protein sequence ID" value="RWA08288.1"/>
    <property type="molecule type" value="Genomic_DNA"/>
</dbReference>
<dbReference type="InterPro" id="IPR000719">
    <property type="entry name" value="Prot_kinase_dom"/>
</dbReference>
<dbReference type="SUPFAM" id="SSF56112">
    <property type="entry name" value="Protein kinase-like (PK-like)"/>
    <property type="match status" value="1"/>
</dbReference>
<evidence type="ECO:0000256" key="3">
    <source>
        <dbReference type="ARBA" id="ARBA00022679"/>
    </source>
</evidence>
<keyword evidence="5" id="KW-0418">Kinase</keyword>
<evidence type="ECO:0000256" key="1">
    <source>
        <dbReference type="ARBA" id="ARBA00012513"/>
    </source>
</evidence>
<comment type="catalytic activity">
    <reaction evidence="7">
        <text>L-threonyl-[protein] + ATP = O-phospho-L-threonyl-[protein] + ADP + H(+)</text>
        <dbReference type="Rhea" id="RHEA:46608"/>
        <dbReference type="Rhea" id="RHEA-COMP:11060"/>
        <dbReference type="Rhea" id="RHEA-COMP:11605"/>
        <dbReference type="ChEBI" id="CHEBI:15378"/>
        <dbReference type="ChEBI" id="CHEBI:30013"/>
        <dbReference type="ChEBI" id="CHEBI:30616"/>
        <dbReference type="ChEBI" id="CHEBI:61977"/>
        <dbReference type="ChEBI" id="CHEBI:456216"/>
        <dbReference type="EC" id="2.7.11.1"/>
    </reaction>
</comment>
<comment type="catalytic activity">
    <reaction evidence="8">
        <text>L-seryl-[protein] + ATP = O-phospho-L-seryl-[protein] + ADP + H(+)</text>
        <dbReference type="Rhea" id="RHEA:17989"/>
        <dbReference type="Rhea" id="RHEA-COMP:9863"/>
        <dbReference type="Rhea" id="RHEA-COMP:11604"/>
        <dbReference type="ChEBI" id="CHEBI:15378"/>
        <dbReference type="ChEBI" id="CHEBI:29999"/>
        <dbReference type="ChEBI" id="CHEBI:30616"/>
        <dbReference type="ChEBI" id="CHEBI:83421"/>
        <dbReference type="ChEBI" id="CHEBI:456216"/>
        <dbReference type="EC" id="2.7.11.1"/>
    </reaction>
</comment>
<feature type="domain" description="Protein kinase" evidence="10">
    <location>
        <begin position="66"/>
        <end position="400"/>
    </location>
</feature>
<dbReference type="EC" id="2.7.11.1" evidence="1"/>
<evidence type="ECO:0000256" key="4">
    <source>
        <dbReference type="ARBA" id="ARBA00022741"/>
    </source>
</evidence>
<reference evidence="11 12" key="1">
    <citation type="submission" date="2018-12" db="EMBL/GenBank/DDBJ databases">
        <title>Draft genome sequence of Xylaria grammica IHI A82.</title>
        <authorList>
            <person name="Buettner E."/>
            <person name="Kellner H."/>
        </authorList>
    </citation>
    <scope>NUCLEOTIDE SEQUENCE [LARGE SCALE GENOMIC DNA]</scope>
    <source>
        <strain evidence="11 12">IHI A82</strain>
    </source>
</reference>
<comment type="caution">
    <text evidence="11">The sequence shown here is derived from an EMBL/GenBank/DDBJ whole genome shotgun (WGS) entry which is preliminary data.</text>
</comment>
<evidence type="ECO:0000256" key="7">
    <source>
        <dbReference type="ARBA" id="ARBA00047899"/>
    </source>
</evidence>
<dbReference type="InterPro" id="IPR051334">
    <property type="entry name" value="SRPK"/>
</dbReference>
<evidence type="ECO:0000256" key="8">
    <source>
        <dbReference type="ARBA" id="ARBA00048679"/>
    </source>
</evidence>
<dbReference type="GO" id="GO:0000245">
    <property type="term" value="P:spliceosomal complex assembly"/>
    <property type="evidence" value="ECO:0007669"/>
    <property type="project" value="TreeGrafter"/>
</dbReference>
<keyword evidence="12" id="KW-1185">Reference proteome</keyword>
<keyword evidence="6" id="KW-0067">ATP-binding</keyword>
<proteinExistence type="predicted"/>
<feature type="compositionally biased region" description="Acidic residues" evidence="9">
    <location>
        <begin position="410"/>
        <end position="421"/>
    </location>
</feature>
<organism evidence="11 12">
    <name type="scientific">Xylaria grammica</name>
    <dbReference type="NCBI Taxonomy" id="363999"/>
    <lineage>
        <taxon>Eukaryota</taxon>
        <taxon>Fungi</taxon>
        <taxon>Dikarya</taxon>
        <taxon>Ascomycota</taxon>
        <taxon>Pezizomycotina</taxon>
        <taxon>Sordariomycetes</taxon>
        <taxon>Xylariomycetidae</taxon>
        <taxon>Xylariales</taxon>
        <taxon>Xylariaceae</taxon>
        <taxon>Xylaria</taxon>
    </lineage>
</organism>
<dbReference type="PANTHER" id="PTHR47634:SF9">
    <property type="entry name" value="PROTEIN KINASE DOMAIN-CONTAINING PROTEIN-RELATED"/>
    <property type="match status" value="1"/>
</dbReference>
<accession>A0A439D1J7</accession>
<evidence type="ECO:0000313" key="12">
    <source>
        <dbReference type="Proteomes" id="UP000286045"/>
    </source>
</evidence>
<feature type="region of interest" description="Disordered" evidence="9">
    <location>
        <begin position="410"/>
        <end position="430"/>
    </location>
</feature>
<dbReference type="GO" id="GO:0050684">
    <property type="term" value="P:regulation of mRNA processing"/>
    <property type="evidence" value="ECO:0007669"/>
    <property type="project" value="TreeGrafter"/>
</dbReference>
<dbReference type="InterPro" id="IPR011009">
    <property type="entry name" value="Kinase-like_dom_sf"/>
</dbReference>
<keyword evidence="3" id="KW-0808">Transferase</keyword>
<evidence type="ECO:0000256" key="2">
    <source>
        <dbReference type="ARBA" id="ARBA00022527"/>
    </source>
</evidence>
<dbReference type="GO" id="GO:0005524">
    <property type="term" value="F:ATP binding"/>
    <property type="evidence" value="ECO:0007669"/>
    <property type="project" value="UniProtKB-KW"/>
</dbReference>
<dbReference type="Gene3D" id="3.30.200.20">
    <property type="entry name" value="Phosphorylase Kinase, domain 1"/>
    <property type="match status" value="1"/>
</dbReference>
<evidence type="ECO:0000259" key="10">
    <source>
        <dbReference type="SMART" id="SM00220"/>
    </source>
</evidence>
<protein>
    <recommendedName>
        <fullName evidence="1">non-specific serine/threonine protein kinase</fullName>
        <ecNumber evidence="1">2.7.11.1</ecNumber>
    </recommendedName>
</protein>
<name>A0A439D1J7_9PEZI</name>
<dbReference type="Proteomes" id="UP000286045">
    <property type="component" value="Unassembled WGS sequence"/>
</dbReference>
<dbReference type="STRING" id="363999.A0A439D1J7"/>
<evidence type="ECO:0000256" key="6">
    <source>
        <dbReference type="ARBA" id="ARBA00022840"/>
    </source>
</evidence>
<sequence length="442" mass="50815">MSTPSPASSPPNQSPSHVPYRRRHQRVLPDLYEDAQDILPHEDLEKYTAGGFHPVNLGDTFREGRYTIRHKLGYGGSSTVWLAYDRDVPQWVSIKVKAAAASTEDLDQDREISVLKQVEKRYAESARRQPMPCARLLDCFHHTGPNGTHNCLVMELIGPSLSRVLECYEFRGETFRPDTVLRASYVYNANVAFTCKISDEEDLFKIIREPDTVDYTSDQIPWSPELPKHLVRYALWPDWYEAPYEDLRLIDLGEAFPVDSTVASLAQPRDIYSLYHRERAFKSGFGEAGYFIARITMKIGPLPDEWQDKWKELKEECLEFEEYESEIPREPLLGTFEPRRQAIISSCEDEDGEYEKDEYTEHDYAALESLLPVIEGLLRYLPAKRISLQEAASLIRSKWTDYRRQIEEEELGLEEDGDGSEAGEKSPQSIVVSEFSRLRVGS</sequence>
<dbReference type="SMART" id="SM00220">
    <property type="entry name" value="S_TKc"/>
    <property type="match status" value="1"/>
</dbReference>
<evidence type="ECO:0000256" key="5">
    <source>
        <dbReference type="ARBA" id="ARBA00022777"/>
    </source>
</evidence>
<dbReference type="PANTHER" id="PTHR47634">
    <property type="entry name" value="PROTEIN KINASE DOMAIN-CONTAINING PROTEIN-RELATED"/>
    <property type="match status" value="1"/>
</dbReference>
<keyword evidence="4" id="KW-0547">Nucleotide-binding</keyword>
<evidence type="ECO:0000256" key="9">
    <source>
        <dbReference type="SAM" id="MobiDB-lite"/>
    </source>
</evidence>
<feature type="region of interest" description="Disordered" evidence="9">
    <location>
        <begin position="1"/>
        <end position="21"/>
    </location>
</feature>
<dbReference type="GO" id="GO:0004674">
    <property type="term" value="F:protein serine/threonine kinase activity"/>
    <property type="evidence" value="ECO:0007669"/>
    <property type="project" value="UniProtKB-KW"/>
</dbReference>
<gene>
    <name evidence="11" type="ORF">EKO27_g6804</name>
</gene>
<evidence type="ECO:0000313" key="11">
    <source>
        <dbReference type="EMBL" id="RWA08288.1"/>
    </source>
</evidence>
<keyword evidence="2" id="KW-0723">Serine/threonine-protein kinase</keyword>